<evidence type="ECO:0000256" key="3">
    <source>
        <dbReference type="PROSITE-ProRule" id="PRU01106"/>
    </source>
</evidence>
<comment type="similarity">
    <text evidence="1">Belongs to the thioesterase PaaI family.</text>
</comment>
<reference evidence="5 6" key="1">
    <citation type="submission" date="2016-10" db="EMBL/GenBank/DDBJ databases">
        <authorList>
            <person name="de Groot N.N."/>
        </authorList>
    </citation>
    <scope>NUCLEOTIDE SEQUENCE [LARGE SCALE GENOMIC DNA]</scope>
    <source>
        <strain evidence="5 6">DSM 17890</strain>
    </source>
</reference>
<dbReference type="PANTHER" id="PTHR21660:SF1">
    <property type="entry name" value="ACYL-COENZYME A THIOESTERASE 13"/>
    <property type="match status" value="1"/>
</dbReference>
<evidence type="ECO:0000313" key="5">
    <source>
        <dbReference type="EMBL" id="SDX16299.1"/>
    </source>
</evidence>
<dbReference type="InterPro" id="IPR033120">
    <property type="entry name" value="HOTDOG_ACOT"/>
</dbReference>
<keyword evidence="2 3" id="KW-0378">Hydrolase</keyword>
<dbReference type="SUPFAM" id="SSF54637">
    <property type="entry name" value="Thioesterase/thiol ester dehydrase-isomerase"/>
    <property type="match status" value="1"/>
</dbReference>
<evidence type="ECO:0000259" key="4">
    <source>
        <dbReference type="PROSITE" id="PS51770"/>
    </source>
</evidence>
<sequence length="149" mass="16096">MQDDPKPRYTVVEDGEFAGWRRQTAQSFLEIAGPAYSKREPDRSIVTAMRAEPHHANGLGVVHGGALMSLADNALFNIATDALKGSDWSVTVTMNTEFLDAAQIGDFIEARGEVVRAGGSMIFVRGLVKAEGRPCLAFSGTIKKGKKRS</sequence>
<evidence type="ECO:0000313" key="6">
    <source>
        <dbReference type="Proteomes" id="UP000199118"/>
    </source>
</evidence>
<dbReference type="InterPro" id="IPR029069">
    <property type="entry name" value="HotDog_dom_sf"/>
</dbReference>
<dbReference type="AlphaFoldDB" id="A0A1H2ZHW6"/>
<accession>A0A1H2ZHW6</accession>
<dbReference type="PROSITE" id="PS51770">
    <property type="entry name" value="HOTDOG_ACOT"/>
    <property type="match status" value="1"/>
</dbReference>
<dbReference type="RefSeq" id="WP_092681961.1">
    <property type="nucleotide sequence ID" value="NZ_FNMZ01000003.1"/>
</dbReference>
<dbReference type="Pfam" id="PF03061">
    <property type="entry name" value="4HBT"/>
    <property type="match status" value="1"/>
</dbReference>
<gene>
    <name evidence="5" type="ORF">SAMN05444336_103491</name>
</gene>
<dbReference type="PANTHER" id="PTHR21660">
    <property type="entry name" value="THIOESTERASE SUPERFAMILY MEMBER-RELATED"/>
    <property type="match status" value="1"/>
</dbReference>
<protein>
    <submittedName>
        <fullName evidence="5">Uncharacterized domain 1-containing protein</fullName>
    </submittedName>
</protein>
<dbReference type="NCBIfam" id="TIGR00369">
    <property type="entry name" value="unchar_dom_1"/>
    <property type="match status" value="1"/>
</dbReference>
<feature type="domain" description="HotDog ACOT-type" evidence="4">
    <location>
        <begin position="41"/>
        <end position="149"/>
    </location>
</feature>
<dbReference type="CDD" id="cd03443">
    <property type="entry name" value="PaaI_thioesterase"/>
    <property type="match status" value="1"/>
</dbReference>
<dbReference type="GO" id="GO:0047617">
    <property type="term" value="F:fatty acyl-CoA hydrolase activity"/>
    <property type="evidence" value="ECO:0007669"/>
    <property type="project" value="InterPro"/>
</dbReference>
<organism evidence="5 6">
    <name type="scientific">Albimonas donghaensis</name>
    <dbReference type="NCBI Taxonomy" id="356660"/>
    <lineage>
        <taxon>Bacteria</taxon>
        <taxon>Pseudomonadati</taxon>
        <taxon>Pseudomonadota</taxon>
        <taxon>Alphaproteobacteria</taxon>
        <taxon>Rhodobacterales</taxon>
        <taxon>Paracoccaceae</taxon>
        <taxon>Albimonas</taxon>
    </lineage>
</organism>
<dbReference type="OrthoDB" id="3477511at2"/>
<dbReference type="InterPro" id="IPR003736">
    <property type="entry name" value="PAAI_dom"/>
</dbReference>
<keyword evidence="6" id="KW-1185">Reference proteome</keyword>
<dbReference type="EMBL" id="FNMZ01000003">
    <property type="protein sequence ID" value="SDX16299.1"/>
    <property type="molecule type" value="Genomic_DNA"/>
</dbReference>
<dbReference type="InterPro" id="IPR039298">
    <property type="entry name" value="ACOT13"/>
</dbReference>
<dbReference type="InterPro" id="IPR006683">
    <property type="entry name" value="Thioestr_dom"/>
</dbReference>
<evidence type="ECO:0000256" key="1">
    <source>
        <dbReference type="ARBA" id="ARBA00008324"/>
    </source>
</evidence>
<dbReference type="Gene3D" id="3.10.129.10">
    <property type="entry name" value="Hotdog Thioesterase"/>
    <property type="match status" value="1"/>
</dbReference>
<name>A0A1H2ZHW6_9RHOB</name>
<evidence type="ECO:0000256" key="2">
    <source>
        <dbReference type="ARBA" id="ARBA00022801"/>
    </source>
</evidence>
<proteinExistence type="inferred from homology"/>
<dbReference type="STRING" id="356660.SAMN05444336_103491"/>
<dbReference type="Proteomes" id="UP000199118">
    <property type="component" value="Unassembled WGS sequence"/>
</dbReference>